<proteinExistence type="predicted"/>
<reference evidence="1 2" key="1">
    <citation type="journal article" date="2015" name="Nature">
        <title>rRNA introns, odd ribosomes, and small enigmatic genomes across a large radiation of phyla.</title>
        <authorList>
            <person name="Brown C.T."/>
            <person name="Hug L.A."/>
            <person name="Thomas B.C."/>
            <person name="Sharon I."/>
            <person name="Castelle C.J."/>
            <person name="Singh A."/>
            <person name="Wilkins M.J."/>
            <person name="Williams K.H."/>
            <person name="Banfield J.F."/>
        </authorList>
    </citation>
    <scope>NUCLEOTIDE SEQUENCE [LARGE SCALE GENOMIC DNA]</scope>
</reference>
<gene>
    <name evidence="1" type="ORF">UW41_C0003G0051</name>
</gene>
<dbReference type="EMBL" id="LCIE01000003">
    <property type="protein sequence ID" value="KKT49684.1"/>
    <property type="molecule type" value="Genomic_DNA"/>
</dbReference>
<evidence type="ECO:0000313" key="2">
    <source>
        <dbReference type="Proteomes" id="UP000034172"/>
    </source>
</evidence>
<dbReference type="AlphaFoldDB" id="A0A0G1KP16"/>
<accession>A0A0G1KP16</accession>
<evidence type="ECO:0000313" key="1">
    <source>
        <dbReference type="EMBL" id="KKT49684.1"/>
    </source>
</evidence>
<protein>
    <submittedName>
        <fullName evidence="1">Uncharacterized protein</fullName>
    </submittedName>
</protein>
<organism evidence="1 2">
    <name type="scientific">Candidatus Collierbacteria bacterium GW2011_GWC2_44_18</name>
    <dbReference type="NCBI Taxonomy" id="1618392"/>
    <lineage>
        <taxon>Bacteria</taxon>
        <taxon>Candidatus Collieribacteriota</taxon>
    </lineage>
</organism>
<sequence>MMQCPESGSGVGVGVDVVVGVVVKVGFAVIKGVGEIRMTGGTVCPRREKYNRIDTKRAKLTSEMRKIFLTIFI</sequence>
<comment type="caution">
    <text evidence="1">The sequence shown here is derived from an EMBL/GenBank/DDBJ whole genome shotgun (WGS) entry which is preliminary data.</text>
</comment>
<dbReference type="Proteomes" id="UP000034172">
    <property type="component" value="Unassembled WGS sequence"/>
</dbReference>
<name>A0A0G1KP16_9BACT</name>